<dbReference type="InterPro" id="IPR001296">
    <property type="entry name" value="Glyco_trans_1"/>
</dbReference>
<dbReference type="OrthoDB" id="9801609at2"/>
<proteinExistence type="predicted"/>
<dbReference type="KEGG" id="muc:MuYL_3243"/>
<evidence type="ECO:0000313" key="4">
    <source>
        <dbReference type="Proteomes" id="UP000215002"/>
    </source>
</evidence>
<sequence length="380" mass="44477">MDRKGKKQIGILLVSNDIGVVYYLLSIVKAIGYLSEDKRPQIILLYADNCKKFLDLFQYEFLVYKEVDYNKNKKSKFLLSFFLRKNLFVESITKFHKLDGIFPLMDIPVRSNESECKVVSWIPDFQHKFYPRFFSRKNLFLRETRFKQIIDKSNALILSSEDAYSHLKKFYSVDNSKIKVNVMPFVSMIKDFGLTDFDILKKKYDITTPYFLVSNQFYAHKNHIIVLKAIVELKKLGMIFTVFFTGKTDDYRNPLFYSSLTDYIASNDIASHAKILGVIPREDQLGLLKNALAIIQPSKFEGWSTIIEDAKTLQKQIICSNIEVHLEQLGENAFYFNPDSVEELSEKIVMFLQNKSELKPVFDNYHERIEKFANEFLNAF</sequence>
<dbReference type="SUPFAM" id="SSF53756">
    <property type="entry name" value="UDP-Glycosyltransferase/glycogen phosphorylase"/>
    <property type="match status" value="1"/>
</dbReference>
<organism evidence="3 4">
    <name type="scientific">Mucilaginibacter xinganensis</name>
    <dbReference type="NCBI Taxonomy" id="1234841"/>
    <lineage>
        <taxon>Bacteria</taxon>
        <taxon>Pseudomonadati</taxon>
        <taxon>Bacteroidota</taxon>
        <taxon>Sphingobacteriia</taxon>
        <taxon>Sphingobacteriales</taxon>
        <taxon>Sphingobacteriaceae</taxon>
        <taxon>Mucilaginibacter</taxon>
    </lineage>
</organism>
<reference evidence="3 4" key="1">
    <citation type="submission" date="2017-08" db="EMBL/GenBank/DDBJ databases">
        <title>Complete genome sequence of Mucilaginibacter sp. strain BJC16-A31.</title>
        <authorList>
            <consortium name="Henan University of Science and Technology"/>
            <person name="You X."/>
        </authorList>
    </citation>
    <scope>NUCLEOTIDE SEQUENCE [LARGE SCALE GENOMIC DNA]</scope>
    <source>
        <strain evidence="3 4">BJC16-A31</strain>
    </source>
</reference>
<evidence type="ECO:0000256" key="1">
    <source>
        <dbReference type="SAM" id="Phobius"/>
    </source>
</evidence>
<dbReference type="Gene3D" id="3.40.50.2000">
    <property type="entry name" value="Glycogen Phosphorylase B"/>
    <property type="match status" value="1"/>
</dbReference>
<name>A0A223NZY1_9SPHI</name>
<dbReference type="RefSeq" id="WP_094571373.1">
    <property type="nucleotide sequence ID" value="NZ_CP022743.1"/>
</dbReference>
<gene>
    <name evidence="3" type="ORF">MuYL_3243</name>
</gene>
<dbReference type="AlphaFoldDB" id="A0A223NZY1"/>
<feature type="domain" description="Glycosyl transferase family 1" evidence="2">
    <location>
        <begin position="201"/>
        <end position="358"/>
    </location>
</feature>
<accession>A0A223NZY1</accession>
<evidence type="ECO:0000259" key="2">
    <source>
        <dbReference type="Pfam" id="PF00534"/>
    </source>
</evidence>
<keyword evidence="4" id="KW-1185">Reference proteome</keyword>
<dbReference type="EMBL" id="CP022743">
    <property type="protein sequence ID" value="ASU35128.1"/>
    <property type="molecule type" value="Genomic_DNA"/>
</dbReference>
<dbReference type="CDD" id="cd03809">
    <property type="entry name" value="GT4_MtfB-like"/>
    <property type="match status" value="1"/>
</dbReference>
<keyword evidence="1" id="KW-0812">Transmembrane</keyword>
<keyword evidence="1" id="KW-1133">Transmembrane helix</keyword>
<dbReference type="PANTHER" id="PTHR46401">
    <property type="entry name" value="GLYCOSYLTRANSFERASE WBBK-RELATED"/>
    <property type="match status" value="1"/>
</dbReference>
<evidence type="ECO:0000313" key="3">
    <source>
        <dbReference type="EMBL" id="ASU35128.1"/>
    </source>
</evidence>
<feature type="transmembrane region" description="Helical" evidence="1">
    <location>
        <begin position="12"/>
        <end position="34"/>
    </location>
</feature>
<dbReference type="GO" id="GO:0016757">
    <property type="term" value="F:glycosyltransferase activity"/>
    <property type="evidence" value="ECO:0007669"/>
    <property type="project" value="InterPro"/>
</dbReference>
<dbReference type="Pfam" id="PF00534">
    <property type="entry name" value="Glycos_transf_1"/>
    <property type="match status" value="1"/>
</dbReference>
<dbReference type="PANTHER" id="PTHR46401:SF8">
    <property type="entry name" value="BLL6006 PROTEIN"/>
    <property type="match status" value="1"/>
</dbReference>
<protein>
    <recommendedName>
        <fullName evidence="2">Glycosyl transferase family 1 domain-containing protein</fullName>
    </recommendedName>
</protein>
<keyword evidence="1" id="KW-0472">Membrane</keyword>
<dbReference type="Proteomes" id="UP000215002">
    <property type="component" value="Chromosome"/>
</dbReference>